<accession>A0ABU9AR52</accession>
<protein>
    <submittedName>
        <fullName evidence="1">Uncharacterized protein</fullName>
    </submittedName>
</protein>
<reference evidence="1 2" key="1">
    <citation type="submission" date="2024-04" db="EMBL/GenBank/DDBJ databases">
        <title>Luteolibacter sp. isolated from soil.</title>
        <authorList>
            <person name="An J."/>
        </authorList>
    </citation>
    <scope>NUCLEOTIDE SEQUENCE [LARGE SCALE GENOMIC DNA]</scope>
    <source>
        <strain evidence="1 2">Y139</strain>
    </source>
</reference>
<dbReference type="EMBL" id="JBBUKT010000002">
    <property type="protein sequence ID" value="MEK7950189.1"/>
    <property type="molecule type" value="Genomic_DNA"/>
</dbReference>
<name>A0ABU9AR52_9BACT</name>
<gene>
    <name evidence="1" type="ORF">WKV53_06770</name>
</gene>
<organism evidence="1 2">
    <name type="scientific">Luteolibacter soli</name>
    <dbReference type="NCBI Taxonomy" id="3135280"/>
    <lineage>
        <taxon>Bacteria</taxon>
        <taxon>Pseudomonadati</taxon>
        <taxon>Verrucomicrobiota</taxon>
        <taxon>Verrucomicrobiia</taxon>
        <taxon>Verrucomicrobiales</taxon>
        <taxon>Verrucomicrobiaceae</taxon>
        <taxon>Luteolibacter</taxon>
    </lineage>
</organism>
<dbReference type="RefSeq" id="WP_341403617.1">
    <property type="nucleotide sequence ID" value="NZ_JBBUKT010000002.1"/>
</dbReference>
<dbReference type="Proteomes" id="UP001371305">
    <property type="component" value="Unassembled WGS sequence"/>
</dbReference>
<evidence type="ECO:0000313" key="1">
    <source>
        <dbReference type="EMBL" id="MEK7950189.1"/>
    </source>
</evidence>
<evidence type="ECO:0000313" key="2">
    <source>
        <dbReference type="Proteomes" id="UP001371305"/>
    </source>
</evidence>
<comment type="caution">
    <text evidence="1">The sequence shown here is derived from an EMBL/GenBank/DDBJ whole genome shotgun (WGS) entry which is preliminary data.</text>
</comment>
<keyword evidence="2" id="KW-1185">Reference proteome</keyword>
<sequence length="97" mass="10752">MKFRISVILNVILIVVTLTMWKHQISVAIGDFYYRKTVYTVVAGSVSQLEKGNTKLVRDALALIWESGDAKQPIIENAGQKLGVIGPFQPEPPKQSP</sequence>
<proteinExistence type="predicted"/>